<name>A0A1G8I384_9ACTN</name>
<evidence type="ECO:0000313" key="5">
    <source>
        <dbReference type="EMBL" id="SDI13304.1"/>
    </source>
</evidence>
<evidence type="ECO:0000256" key="2">
    <source>
        <dbReference type="ARBA" id="ARBA00023026"/>
    </source>
</evidence>
<reference evidence="5 6" key="1">
    <citation type="submission" date="2016-10" db="EMBL/GenBank/DDBJ databases">
        <authorList>
            <person name="de Groot N.N."/>
        </authorList>
    </citation>
    <scope>NUCLEOTIDE SEQUENCE [LARGE SCALE GENOMIC DNA]</scope>
    <source>
        <strain evidence="5 6">CGMCC 4.6533</strain>
    </source>
</reference>
<dbReference type="AlphaFoldDB" id="A0A1G8I384"/>
<dbReference type="PANTHER" id="PTHR31956:SF1">
    <property type="entry name" value="NON-SPECIFIC PHOSPHOLIPASE C1"/>
    <property type="match status" value="1"/>
</dbReference>
<feature type="chain" id="PRO_5038682755" evidence="4">
    <location>
        <begin position="27"/>
        <end position="574"/>
    </location>
</feature>
<feature type="compositionally biased region" description="Low complexity" evidence="3">
    <location>
        <begin position="34"/>
        <end position="64"/>
    </location>
</feature>
<dbReference type="InterPro" id="IPR007312">
    <property type="entry name" value="Phosphoesterase"/>
</dbReference>
<keyword evidence="4" id="KW-0732">Signal</keyword>
<dbReference type="Proteomes" id="UP000199202">
    <property type="component" value="Unassembled WGS sequence"/>
</dbReference>
<protein>
    <submittedName>
        <fullName evidence="5">Phospholipase C</fullName>
    </submittedName>
</protein>
<keyword evidence="2" id="KW-0843">Virulence</keyword>
<dbReference type="InterPro" id="IPR017850">
    <property type="entry name" value="Alkaline_phosphatase_core_sf"/>
</dbReference>
<feature type="region of interest" description="Disordered" evidence="3">
    <location>
        <begin position="29"/>
        <end position="64"/>
    </location>
</feature>
<gene>
    <name evidence="5" type="ORF">SAMN05421869_104360</name>
</gene>
<organism evidence="5 6">
    <name type="scientific">Nonomuraea jiangxiensis</name>
    <dbReference type="NCBI Taxonomy" id="633440"/>
    <lineage>
        <taxon>Bacteria</taxon>
        <taxon>Bacillati</taxon>
        <taxon>Actinomycetota</taxon>
        <taxon>Actinomycetes</taxon>
        <taxon>Streptosporangiales</taxon>
        <taxon>Streptosporangiaceae</taxon>
        <taxon>Nonomuraea</taxon>
    </lineage>
</organism>
<dbReference type="EMBL" id="FNDJ01000004">
    <property type="protein sequence ID" value="SDI13304.1"/>
    <property type="molecule type" value="Genomic_DNA"/>
</dbReference>
<evidence type="ECO:0000313" key="6">
    <source>
        <dbReference type="Proteomes" id="UP000199202"/>
    </source>
</evidence>
<feature type="signal peptide" evidence="4">
    <location>
        <begin position="1"/>
        <end position="26"/>
    </location>
</feature>
<accession>A0A1G8I384</accession>
<evidence type="ECO:0000256" key="4">
    <source>
        <dbReference type="SAM" id="SignalP"/>
    </source>
</evidence>
<evidence type="ECO:0000256" key="3">
    <source>
        <dbReference type="SAM" id="MobiDB-lite"/>
    </source>
</evidence>
<dbReference type="STRING" id="633440.SAMN05421869_104360"/>
<dbReference type="GO" id="GO:0042578">
    <property type="term" value="F:phosphoric ester hydrolase activity"/>
    <property type="evidence" value="ECO:0007669"/>
    <property type="project" value="UniProtKB-ARBA"/>
</dbReference>
<dbReference type="CDD" id="cd16013">
    <property type="entry name" value="AcpA"/>
    <property type="match status" value="1"/>
</dbReference>
<dbReference type="Pfam" id="PF04185">
    <property type="entry name" value="Phosphoesterase"/>
    <property type="match status" value="1"/>
</dbReference>
<dbReference type="PANTHER" id="PTHR31956">
    <property type="entry name" value="NON-SPECIFIC PHOSPHOLIPASE C4-RELATED"/>
    <property type="match status" value="1"/>
</dbReference>
<evidence type="ECO:0000256" key="1">
    <source>
        <dbReference type="ARBA" id="ARBA00022801"/>
    </source>
</evidence>
<keyword evidence="1" id="KW-0378">Hydrolase</keyword>
<dbReference type="RefSeq" id="WP_218135687.1">
    <property type="nucleotide sequence ID" value="NZ_FNDJ01000004.1"/>
</dbReference>
<keyword evidence="6" id="KW-1185">Reference proteome</keyword>
<proteinExistence type="predicted"/>
<dbReference type="Gene3D" id="3.40.720.10">
    <property type="entry name" value="Alkaline Phosphatase, subunit A"/>
    <property type="match status" value="2"/>
</dbReference>
<sequence length="574" mass="60424">MGTGPGKKAARWYAAAATLAAAGALAVSGTTPGSADTVTPSAAPPATSSATPSAAPTPSATARTLSPQALAQAQAKAKQVRTKTPIKHVVVLFDENVSFDHYFGTYPKAANTDGTTFKAAKGTPSVDGLTKKLLTKNPNQYDPKRLSPAQALTCSQDHGYSHEQLAYNGGKMDKFEENVAHDTCGGNNIYQAPGLVMDYFDGNTVTGMWNYAQNYAMSDNSYNTGFGPSTPGALNLISGQTHGFYAVDPVKGTNVTDAGVVSSSDARGVGTVINDPDPAFDDCSDNNHTAKNNLAAGTGQNIGDLLNRKNVTWGWFQGGFKPTGTSGAYAVCGSTHENIGGNAVTDYSPHHSPFQYYPSTSNPRHLAPSSTAAIGYTDQANHNYDLSDFDAALAGGNLPAVSFLKAGAYQDGHPGNSDPLDEQHFLVNTINKIQNSPEWASTAIFIAYDDSDGWYDHKMAPIVNGSRDPATDAAALCGRAKVLSGFNDRCGYGPRTPLLAISPYSKVNHVDHHLTDQTSILKFIEDNWSTGRIGNGSMDQVAGSLEGMFTFGKARAGRVILDPTSGAVVTRSHH</sequence>